<dbReference type="Gene3D" id="2.40.170.20">
    <property type="entry name" value="TonB-dependent receptor, beta-barrel domain"/>
    <property type="match status" value="1"/>
</dbReference>
<protein>
    <submittedName>
        <fullName evidence="18">Outer-membrane receptor for ferric coprogen and ferric-rhodotorulic acid</fullName>
    </submittedName>
</protein>
<evidence type="ECO:0000256" key="12">
    <source>
        <dbReference type="ARBA" id="ARBA00023170"/>
    </source>
</evidence>
<keyword evidence="6 14" id="KW-0812">Transmembrane</keyword>
<dbReference type="InterPro" id="IPR037066">
    <property type="entry name" value="Plug_dom_sf"/>
</dbReference>
<dbReference type="RefSeq" id="WP_042129740.1">
    <property type="nucleotide sequence ID" value="NZ_FZOL01000022.1"/>
</dbReference>
<feature type="signal peptide" evidence="16">
    <location>
        <begin position="1"/>
        <end position="30"/>
    </location>
</feature>
<dbReference type="GO" id="GO:0015891">
    <property type="term" value="P:siderophore transport"/>
    <property type="evidence" value="ECO:0007669"/>
    <property type="project" value="InterPro"/>
</dbReference>
<evidence type="ECO:0000256" key="14">
    <source>
        <dbReference type="PROSITE-ProRule" id="PRU01360"/>
    </source>
</evidence>
<proteinExistence type="inferred from homology"/>
<dbReference type="SMART" id="SM00965">
    <property type="entry name" value="STN"/>
    <property type="match status" value="1"/>
</dbReference>
<evidence type="ECO:0000256" key="4">
    <source>
        <dbReference type="ARBA" id="ARBA00022452"/>
    </source>
</evidence>
<dbReference type="FunFam" id="2.170.130.10:FF:000010">
    <property type="entry name" value="Ferripyoverdine receptor"/>
    <property type="match status" value="1"/>
</dbReference>
<evidence type="ECO:0000256" key="16">
    <source>
        <dbReference type="SAM" id="SignalP"/>
    </source>
</evidence>
<dbReference type="Gene3D" id="2.170.130.10">
    <property type="entry name" value="TonB-dependent receptor, plug domain"/>
    <property type="match status" value="1"/>
</dbReference>
<dbReference type="Pfam" id="PF07660">
    <property type="entry name" value="STN"/>
    <property type="match status" value="1"/>
</dbReference>
<keyword evidence="10 15" id="KW-0798">TonB box</keyword>
<dbReference type="GO" id="GO:0015344">
    <property type="term" value="F:siderophore uptake transmembrane transporter activity"/>
    <property type="evidence" value="ECO:0007669"/>
    <property type="project" value="TreeGrafter"/>
</dbReference>
<keyword evidence="3 14" id="KW-0813">Transport</keyword>
<organism evidence="18 19">
    <name type="scientific">Pseudomonas japonica</name>
    <dbReference type="NCBI Taxonomy" id="256466"/>
    <lineage>
        <taxon>Bacteria</taxon>
        <taxon>Pseudomonadati</taxon>
        <taxon>Pseudomonadota</taxon>
        <taxon>Gammaproteobacteria</taxon>
        <taxon>Pseudomonadales</taxon>
        <taxon>Pseudomonadaceae</taxon>
        <taxon>Pseudomonas</taxon>
    </lineage>
</organism>
<evidence type="ECO:0000256" key="3">
    <source>
        <dbReference type="ARBA" id="ARBA00022448"/>
    </source>
</evidence>
<keyword evidence="4 14" id="KW-1134">Transmembrane beta strand</keyword>
<evidence type="ECO:0000313" key="19">
    <source>
        <dbReference type="Proteomes" id="UP000198407"/>
    </source>
</evidence>
<accession>A0A239JDK1</accession>
<name>A0A239JDK1_9PSED</name>
<dbReference type="Pfam" id="PF00593">
    <property type="entry name" value="TonB_dep_Rec_b-barrel"/>
    <property type="match status" value="1"/>
</dbReference>
<keyword evidence="12 18" id="KW-0675">Receptor</keyword>
<keyword evidence="5" id="KW-0410">Iron transport</keyword>
<evidence type="ECO:0000256" key="13">
    <source>
        <dbReference type="ARBA" id="ARBA00023237"/>
    </source>
</evidence>
<dbReference type="InterPro" id="IPR012910">
    <property type="entry name" value="Plug_dom"/>
</dbReference>
<evidence type="ECO:0000256" key="5">
    <source>
        <dbReference type="ARBA" id="ARBA00022496"/>
    </source>
</evidence>
<gene>
    <name evidence="18" type="ORF">SAMN05444352_1226</name>
</gene>
<evidence type="ECO:0000256" key="7">
    <source>
        <dbReference type="ARBA" id="ARBA00022729"/>
    </source>
</evidence>
<dbReference type="InterPro" id="IPR011662">
    <property type="entry name" value="Secretin/TonB_short_N"/>
</dbReference>
<evidence type="ECO:0000256" key="1">
    <source>
        <dbReference type="ARBA" id="ARBA00004571"/>
    </source>
</evidence>
<feature type="domain" description="Secretin/TonB short N-terminal" evidence="17">
    <location>
        <begin position="61"/>
        <end position="111"/>
    </location>
</feature>
<reference evidence="19" key="1">
    <citation type="submission" date="2017-06" db="EMBL/GenBank/DDBJ databases">
        <authorList>
            <person name="Varghese N."/>
            <person name="Submissions S."/>
        </authorList>
    </citation>
    <scope>NUCLEOTIDE SEQUENCE [LARGE SCALE GENOMIC DNA]</scope>
    <source>
        <strain evidence="19">DSM 22348</strain>
    </source>
</reference>
<feature type="chain" id="PRO_5011231379" evidence="16">
    <location>
        <begin position="31"/>
        <end position="814"/>
    </location>
</feature>
<evidence type="ECO:0000256" key="6">
    <source>
        <dbReference type="ARBA" id="ARBA00022692"/>
    </source>
</evidence>
<keyword evidence="9" id="KW-0406">Ion transport</keyword>
<dbReference type="PROSITE" id="PS51257">
    <property type="entry name" value="PROKAR_LIPOPROTEIN"/>
    <property type="match status" value="1"/>
</dbReference>
<evidence type="ECO:0000256" key="9">
    <source>
        <dbReference type="ARBA" id="ARBA00023065"/>
    </source>
</evidence>
<evidence type="ECO:0000259" key="17">
    <source>
        <dbReference type="SMART" id="SM00965"/>
    </source>
</evidence>
<dbReference type="CDD" id="cd01347">
    <property type="entry name" value="ligand_gated_channel"/>
    <property type="match status" value="1"/>
</dbReference>
<dbReference type="GO" id="GO:0009279">
    <property type="term" value="C:cell outer membrane"/>
    <property type="evidence" value="ECO:0007669"/>
    <property type="project" value="UniProtKB-SubCell"/>
</dbReference>
<comment type="subcellular location">
    <subcellularLocation>
        <location evidence="1 14">Cell outer membrane</location>
        <topology evidence="1 14">Multi-pass membrane protein</topology>
    </subcellularLocation>
</comment>
<keyword evidence="19" id="KW-1185">Reference proteome</keyword>
<dbReference type="SUPFAM" id="SSF56935">
    <property type="entry name" value="Porins"/>
    <property type="match status" value="1"/>
</dbReference>
<dbReference type="STRING" id="1215104.GCA_000730585_00488"/>
<dbReference type="Proteomes" id="UP000198407">
    <property type="component" value="Unassembled WGS sequence"/>
</dbReference>
<keyword evidence="13 14" id="KW-0998">Cell outer membrane</keyword>
<sequence length="814" mass="88669">MQQSFKRAALGLAISTACGLAFISSTQALAAESAQRATRAFAIPAGPVGTALTRFSDQSGLRLIVNSELLAGRSSPGLNGQFSVAEGVQRLLAGSGLRAALSGDTLLIEAAAEAEQAMELGLTRINSEQLGTTTEGSGSYTTGAVTLGKSAQKLKDIPQSVSVLTRQRMNDQNIVSLTQALENTTGLSAIKSPGSGLFIFSRGFDIESIQYDGVPVPRNVYSLGSYISENMSIYDRMEVMRGAAALLQGANSPGGAINMVRKRPQAEPSLTLTTKAGSWDRYGMQLDAGNALNAEGTVRGRMVVDYQKGNSFTDSLWNWEQTVYGALDFDLSEDTTLGVGVSNKKTHYQPHMIALPRNRDGSRLDVGRSTYIGADWNRASSDQTSVYLDLEHRFNDAWRFKASALGMRESNEAVYQFITGAIGTGPAPIYADYGTDFSNHNLGLDLYVDGQFEGLGFKQSLVLGANYSKFTTDDAYARAFTPGVDINHINHDRPYQTFDIIANRANLTESEYDVRQKGIYGSYRINLLDPLTLVLGGRVSWYEMSYDANNYLRREANGDPIHSPAQSNGKVTPFVGLVYALNEQWSAYASYADVFIPQSERGLNQAPLKPITGKNYELGIKGELFDGRLNTSLAVFRYLHENRAVADLDSGFACDGWYCSVASGKVRSQGIELELNGEVLPGLQVSSGYTYNTTRFMDDPELKGKVFSTLTPKHMLRVWADYRLPGELEKVSVGAGVNSQSSTLGFDRAYEASGFSIWSARVAYKVSDQVSVAANLNNLFDKDYVIPSYGTLTGNNYFGDPRNVMFTLTYTPTF</sequence>
<dbReference type="AlphaFoldDB" id="A0A239JDK1"/>
<dbReference type="InterPro" id="IPR036942">
    <property type="entry name" value="Beta-barrel_TonB_sf"/>
</dbReference>
<keyword evidence="7 16" id="KW-0732">Signal</keyword>
<evidence type="ECO:0000256" key="8">
    <source>
        <dbReference type="ARBA" id="ARBA00023004"/>
    </source>
</evidence>
<dbReference type="InterPro" id="IPR010105">
    <property type="entry name" value="TonB_sidphr_rcpt"/>
</dbReference>
<dbReference type="Pfam" id="PF07715">
    <property type="entry name" value="Plug"/>
    <property type="match status" value="1"/>
</dbReference>
<evidence type="ECO:0000256" key="10">
    <source>
        <dbReference type="ARBA" id="ARBA00023077"/>
    </source>
</evidence>
<dbReference type="GO" id="GO:0038023">
    <property type="term" value="F:signaling receptor activity"/>
    <property type="evidence" value="ECO:0007669"/>
    <property type="project" value="InterPro"/>
</dbReference>
<dbReference type="EMBL" id="FZOL01000022">
    <property type="protein sequence ID" value="SNT04116.1"/>
    <property type="molecule type" value="Genomic_DNA"/>
</dbReference>
<dbReference type="OrthoDB" id="8663017at2"/>
<evidence type="ECO:0000313" key="18">
    <source>
        <dbReference type="EMBL" id="SNT04116.1"/>
    </source>
</evidence>
<keyword evidence="8" id="KW-0408">Iron</keyword>
<dbReference type="InterPro" id="IPR039426">
    <property type="entry name" value="TonB-dep_rcpt-like"/>
</dbReference>
<evidence type="ECO:0000256" key="11">
    <source>
        <dbReference type="ARBA" id="ARBA00023136"/>
    </source>
</evidence>
<dbReference type="PANTHER" id="PTHR32552:SF74">
    <property type="entry name" value="HYDROXAMATE SIDEROPHORE RECEPTOR FHUE"/>
    <property type="match status" value="1"/>
</dbReference>
<dbReference type="PANTHER" id="PTHR32552">
    <property type="entry name" value="FERRICHROME IRON RECEPTOR-RELATED"/>
    <property type="match status" value="1"/>
</dbReference>
<comment type="similarity">
    <text evidence="2 14 15">Belongs to the TonB-dependent receptor family.</text>
</comment>
<dbReference type="InterPro" id="IPR000531">
    <property type="entry name" value="Beta-barrel_TonB"/>
</dbReference>
<dbReference type="Gene3D" id="3.55.50.30">
    <property type="match status" value="1"/>
</dbReference>
<evidence type="ECO:0000256" key="15">
    <source>
        <dbReference type="RuleBase" id="RU003357"/>
    </source>
</evidence>
<dbReference type="PROSITE" id="PS52016">
    <property type="entry name" value="TONB_DEPENDENT_REC_3"/>
    <property type="match status" value="1"/>
</dbReference>
<evidence type="ECO:0000256" key="2">
    <source>
        <dbReference type="ARBA" id="ARBA00009810"/>
    </source>
</evidence>
<dbReference type="NCBIfam" id="TIGR01783">
    <property type="entry name" value="TonB-siderophor"/>
    <property type="match status" value="1"/>
</dbReference>
<keyword evidence="11 14" id="KW-0472">Membrane</keyword>